<dbReference type="EMBL" id="HBUE01147363">
    <property type="protein sequence ID" value="CAG6503653.1"/>
    <property type="molecule type" value="Transcribed_RNA"/>
</dbReference>
<dbReference type="EMBL" id="HBUE01063314">
    <property type="protein sequence ID" value="CAG6469611.1"/>
    <property type="molecule type" value="Transcribed_RNA"/>
</dbReference>
<dbReference type="AlphaFoldDB" id="A0A8D8GDZ9"/>
<accession>A0A8D8GDZ9</accession>
<name>A0A8D8GDZ9_CULPI</name>
<proteinExistence type="predicted"/>
<organism evidence="1">
    <name type="scientific">Culex pipiens</name>
    <name type="common">House mosquito</name>
    <dbReference type="NCBI Taxonomy" id="7175"/>
    <lineage>
        <taxon>Eukaryota</taxon>
        <taxon>Metazoa</taxon>
        <taxon>Ecdysozoa</taxon>
        <taxon>Arthropoda</taxon>
        <taxon>Hexapoda</taxon>
        <taxon>Insecta</taxon>
        <taxon>Pterygota</taxon>
        <taxon>Neoptera</taxon>
        <taxon>Endopterygota</taxon>
        <taxon>Diptera</taxon>
        <taxon>Nematocera</taxon>
        <taxon>Culicoidea</taxon>
        <taxon>Culicidae</taxon>
        <taxon>Culicinae</taxon>
        <taxon>Culicini</taxon>
        <taxon>Culex</taxon>
        <taxon>Culex</taxon>
    </lineage>
</organism>
<evidence type="ECO:0000313" key="1">
    <source>
        <dbReference type="EMBL" id="CAG6503653.1"/>
    </source>
</evidence>
<protein>
    <submittedName>
        <fullName evidence="1">(northern house mosquito) hypothetical protein</fullName>
    </submittedName>
</protein>
<sequence>MVERDYGAVFTAVEPPLGWDELILAVSWPQGTMGSKSRNPLLVLDRLVHAAMQGHVRIRHVAQRNQRFHVVVPAVLVPIVQTHGHRRVPDIIRIEIHRQIALRVVAVRVLNAHLDATVRVGCRFRAGGGGRCAGGGVFRWSREPVAFPFLFGGCGCHKKTRTKQIFKHDVLCQLDDWSSNQDTSPR</sequence>
<dbReference type="EMBL" id="HBUE01252289">
    <property type="protein sequence ID" value="CAG6554912.1"/>
    <property type="molecule type" value="Transcribed_RNA"/>
</dbReference>
<reference evidence="1" key="1">
    <citation type="submission" date="2021-05" db="EMBL/GenBank/DDBJ databases">
        <authorList>
            <person name="Alioto T."/>
            <person name="Alioto T."/>
            <person name="Gomez Garrido J."/>
        </authorList>
    </citation>
    <scope>NUCLEOTIDE SEQUENCE</scope>
</reference>